<dbReference type="RefSeq" id="XP_002506879.1">
    <property type="nucleotide sequence ID" value="XM_002506833.1"/>
</dbReference>
<proteinExistence type="inferred from homology"/>
<dbReference type="PANTHER" id="PTHR46230">
    <property type="match status" value="1"/>
</dbReference>
<protein>
    <recommendedName>
        <fullName evidence="4">Bola-like protein</fullName>
    </recommendedName>
</protein>
<dbReference type="Pfam" id="PF01722">
    <property type="entry name" value="BolA"/>
    <property type="match status" value="1"/>
</dbReference>
<evidence type="ECO:0000313" key="2">
    <source>
        <dbReference type="EMBL" id="ACO68137.1"/>
    </source>
</evidence>
<evidence type="ECO:0008006" key="4">
    <source>
        <dbReference type="Google" id="ProtNLM"/>
    </source>
</evidence>
<dbReference type="Gene3D" id="3.30.300.90">
    <property type="entry name" value="BolA-like"/>
    <property type="match status" value="1"/>
</dbReference>
<dbReference type="InterPro" id="IPR002634">
    <property type="entry name" value="BolA"/>
</dbReference>
<dbReference type="AlphaFoldDB" id="C1EJ75"/>
<feature type="non-terminal residue" evidence="2">
    <location>
        <position position="1"/>
    </location>
</feature>
<evidence type="ECO:0000256" key="1">
    <source>
        <dbReference type="RuleBase" id="RU003860"/>
    </source>
</evidence>
<dbReference type="EMBL" id="CP001334">
    <property type="protein sequence ID" value="ACO68137.1"/>
    <property type="molecule type" value="Genomic_DNA"/>
</dbReference>
<feature type="non-terminal residue" evidence="2">
    <location>
        <position position="90"/>
    </location>
</feature>
<dbReference type="InParanoid" id="C1EJ75"/>
<dbReference type="OrthoDB" id="411584at2759"/>
<dbReference type="GO" id="GO:0016226">
    <property type="term" value="P:iron-sulfur cluster assembly"/>
    <property type="evidence" value="ECO:0007669"/>
    <property type="project" value="TreeGrafter"/>
</dbReference>
<dbReference type="eggNOG" id="KOG2313">
    <property type="taxonomic scope" value="Eukaryota"/>
</dbReference>
<organism evidence="2 3">
    <name type="scientific">Micromonas commoda (strain RCC299 / NOUM17 / CCMP2709)</name>
    <name type="common">Picoplanktonic green alga</name>
    <dbReference type="NCBI Taxonomy" id="296587"/>
    <lineage>
        <taxon>Eukaryota</taxon>
        <taxon>Viridiplantae</taxon>
        <taxon>Chlorophyta</taxon>
        <taxon>Mamiellophyceae</taxon>
        <taxon>Mamiellales</taxon>
        <taxon>Mamiellaceae</taxon>
        <taxon>Micromonas</taxon>
    </lineage>
</organism>
<dbReference type="KEGG" id="mis:MICPUN_76883"/>
<dbReference type="OMA" id="QTHFKAV"/>
<keyword evidence="3" id="KW-1185">Reference proteome</keyword>
<evidence type="ECO:0000313" key="3">
    <source>
        <dbReference type="Proteomes" id="UP000002009"/>
    </source>
</evidence>
<dbReference type="Proteomes" id="UP000002009">
    <property type="component" value="Chromosome 16"/>
</dbReference>
<dbReference type="PANTHER" id="PTHR46230:SF7">
    <property type="entry name" value="BOLA-LIKE PROTEIN 1"/>
    <property type="match status" value="1"/>
</dbReference>
<dbReference type="PIRSF" id="PIRSF003113">
    <property type="entry name" value="BolA"/>
    <property type="match status" value="1"/>
</dbReference>
<reference evidence="2 3" key="1">
    <citation type="journal article" date="2009" name="Science">
        <title>Green evolution and dynamic adaptations revealed by genomes of the marine picoeukaryotes Micromonas.</title>
        <authorList>
            <person name="Worden A.Z."/>
            <person name="Lee J.H."/>
            <person name="Mock T."/>
            <person name="Rouze P."/>
            <person name="Simmons M.P."/>
            <person name="Aerts A.L."/>
            <person name="Allen A.E."/>
            <person name="Cuvelier M.L."/>
            <person name="Derelle E."/>
            <person name="Everett M.V."/>
            <person name="Foulon E."/>
            <person name="Grimwood J."/>
            <person name="Gundlach H."/>
            <person name="Henrissat B."/>
            <person name="Napoli C."/>
            <person name="McDonald S.M."/>
            <person name="Parker M.S."/>
            <person name="Rombauts S."/>
            <person name="Salamov A."/>
            <person name="Von Dassow P."/>
            <person name="Badger J.H."/>
            <person name="Coutinho P.M."/>
            <person name="Demir E."/>
            <person name="Dubchak I."/>
            <person name="Gentemann C."/>
            <person name="Eikrem W."/>
            <person name="Gready J.E."/>
            <person name="John U."/>
            <person name="Lanier W."/>
            <person name="Lindquist E.A."/>
            <person name="Lucas S."/>
            <person name="Mayer K.F."/>
            <person name="Moreau H."/>
            <person name="Not F."/>
            <person name="Otillar R."/>
            <person name="Panaud O."/>
            <person name="Pangilinan J."/>
            <person name="Paulsen I."/>
            <person name="Piegu B."/>
            <person name="Poliakov A."/>
            <person name="Robbens S."/>
            <person name="Schmutz J."/>
            <person name="Toulza E."/>
            <person name="Wyss T."/>
            <person name="Zelensky A."/>
            <person name="Zhou K."/>
            <person name="Armbrust E.V."/>
            <person name="Bhattacharya D."/>
            <person name="Goodenough U.W."/>
            <person name="Van de Peer Y."/>
            <person name="Grigoriev I.V."/>
        </authorList>
    </citation>
    <scope>NUCLEOTIDE SEQUENCE [LARGE SCALE GENOMIC DNA]</scope>
    <source>
        <strain evidence="3">RCC299 / NOUM17</strain>
    </source>
</reference>
<sequence length="90" mass="9851">PIYGRIHAKLTESLSPVTLTIKDESFMHAGHSGNPSGDPDAETHFKVYCVSEAFAGMNMVARHRLVYGLLDQEIKDGVHALSLKTKTPSE</sequence>
<name>C1EJ75_MICCC</name>
<gene>
    <name evidence="2" type="ORF">MICPUN_76883</name>
</gene>
<dbReference type="STRING" id="296587.C1EJ75"/>
<dbReference type="FunCoup" id="C1EJ75">
    <property type="interactions" value="442"/>
</dbReference>
<accession>C1EJ75</accession>
<dbReference type="GeneID" id="8249664"/>
<dbReference type="InterPro" id="IPR036065">
    <property type="entry name" value="BolA-like_sf"/>
</dbReference>
<comment type="similarity">
    <text evidence="1">Belongs to the BolA/IbaG family.</text>
</comment>
<dbReference type="SUPFAM" id="SSF82657">
    <property type="entry name" value="BolA-like"/>
    <property type="match status" value="1"/>
</dbReference>